<proteinExistence type="predicted"/>
<organism evidence="3 4">
    <name type="scientific">Saccharopolyspora dendranthemae</name>
    <dbReference type="NCBI Taxonomy" id="1181886"/>
    <lineage>
        <taxon>Bacteria</taxon>
        <taxon>Bacillati</taxon>
        <taxon>Actinomycetota</taxon>
        <taxon>Actinomycetes</taxon>
        <taxon>Pseudonocardiales</taxon>
        <taxon>Pseudonocardiaceae</taxon>
        <taxon>Saccharopolyspora</taxon>
    </lineage>
</organism>
<dbReference type="Pfam" id="PF11296">
    <property type="entry name" value="DUF3097_C"/>
    <property type="match status" value="1"/>
</dbReference>
<evidence type="ECO:0000313" key="4">
    <source>
        <dbReference type="Proteomes" id="UP000316184"/>
    </source>
</evidence>
<feature type="domain" description="DUF3097" evidence="2">
    <location>
        <begin position="40"/>
        <end position="98"/>
    </location>
</feature>
<keyword evidence="4" id="KW-1185">Reference proteome</keyword>
<dbReference type="InterPro" id="IPR053883">
    <property type="entry name" value="DUF3097_N"/>
</dbReference>
<dbReference type="EMBL" id="VIWX01000002">
    <property type="protein sequence ID" value="TWF95867.1"/>
    <property type="molecule type" value="Genomic_DNA"/>
</dbReference>
<protein>
    <submittedName>
        <fullName evidence="3">DUF3097 family protein</fullName>
    </submittedName>
</protein>
<comment type="caution">
    <text evidence="3">The sequence shown here is derived from an EMBL/GenBank/DDBJ whole genome shotgun (WGS) entry which is preliminary data.</text>
</comment>
<evidence type="ECO:0000259" key="1">
    <source>
        <dbReference type="Pfam" id="PF11296"/>
    </source>
</evidence>
<accession>A0A561U944</accession>
<feature type="domain" description="DUF3097" evidence="1">
    <location>
        <begin position="128"/>
        <end position="284"/>
    </location>
</feature>
<name>A0A561U944_9PSEU</name>
<evidence type="ECO:0000313" key="3">
    <source>
        <dbReference type="EMBL" id="TWF95867.1"/>
    </source>
</evidence>
<sequence length="287" mass="31031">MIVRRGGTITHHDRITVLIVRSVDYGRDILSGSRRKKVPEIPAEPGLVVEDAASGFCGAVLRVEKGNVVLEDRHGKQRLFPMRPAAFLHEGKPATLVPAAAVSPAAPARSASGSVKVEGLRARTARGSRIWVEGLHDAELVERIWGHDLRVEGVVVEPLHGVDDLPGLLAEFGPEPGRRVGVLVDHLVPGSKESRLVEGIADEHVMITGHPYVDVWEAVKPAAVGIPEWPQVPRGQDWKQGVCSRLGWGEPAEGWRRVLAGATGFRDVEAPLLSAVEQLIDFVTAPE</sequence>
<gene>
    <name evidence="3" type="ORF">FHU35_12867</name>
</gene>
<dbReference type="AlphaFoldDB" id="A0A561U944"/>
<dbReference type="InterPro" id="IPR021447">
    <property type="entry name" value="DUF3097_C"/>
</dbReference>
<dbReference type="Pfam" id="PF22845">
    <property type="entry name" value="DUF3097_N"/>
    <property type="match status" value="1"/>
</dbReference>
<dbReference type="Proteomes" id="UP000316184">
    <property type="component" value="Unassembled WGS sequence"/>
</dbReference>
<reference evidence="3 4" key="1">
    <citation type="submission" date="2019-06" db="EMBL/GenBank/DDBJ databases">
        <title>Sequencing the genomes of 1000 actinobacteria strains.</title>
        <authorList>
            <person name="Klenk H.-P."/>
        </authorList>
    </citation>
    <scope>NUCLEOTIDE SEQUENCE [LARGE SCALE GENOMIC DNA]</scope>
    <source>
        <strain evidence="3 4">DSM 46699</strain>
    </source>
</reference>
<evidence type="ECO:0000259" key="2">
    <source>
        <dbReference type="Pfam" id="PF22845"/>
    </source>
</evidence>